<proteinExistence type="inferred from homology"/>
<evidence type="ECO:0000256" key="1">
    <source>
        <dbReference type="ARBA" id="ARBA00006484"/>
    </source>
</evidence>
<dbReference type="InterPro" id="IPR036291">
    <property type="entry name" value="NAD(P)-bd_dom_sf"/>
</dbReference>
<dbReference type="PANTHER" id="PTHR42901:SF1">
    <property type="entry name" value="ALCOHOL DEHYDROGENASE"/>
    <property type="match status" value="1"/>
</dbReference>
<dbReference type="Pfam" id="PF00106">
    <property type="entry name" value="adh_short"/>
    <property type="match status" value="1"/>
</dbReference>
<reference evidence="4 5" key="1">
    <citation type="submission" date="2023-11" db="EMBL/GenBank/DDBJ databases">
        <title>Paucibacter sp. nov., isolated from fresh soil in Korea.</title>
        <authorList>
            <person name="Le N.T.T."/>
        </authorList>
    </citation>
    <scope>NUCLEOTIDE SEQUENCE [LARGE SCALE GENOMIC DNA]</scope>
    <source>
        <strain evidence="4 5">R3-3</strain>
    </source>
</reference>
<comment type="similarity">
    <text evidence="1 3">Belongs to the short-chain dehydrogenases/reductases (SDR) family.</text>
</comment>
<dbReference type="GO" id="GO:0016491">
    <property type="term" value="F:oxidoreductase activity"/>
    <property type="evidence" value="ECO:0007669"/>
    <property type="project" value="UniProtKB-KW"/>
</dbReference>
<dbReference type="SUPFAM" id="SSF51735">
    <property type="entry name" value="NAD(P)-binding Rossmann-fold domains"/>
    <property type="match status" value="1"/>
</dbReference>
<dbReference type="PRINTS" id="PR00081">
    <property type="entry name" value="GDHRDH"/>
</dbReference>
<dbReference type="CDD" id="cd05233">
    <property type="entry name" value="SDR_c"/>
    <property type="match status" value="1"/>
</dbReference>
<protein>
    <submittedName>
        <fullName evidence="4">SDR family oxidoreductase</fullName>
        <ecNumber evidence="4">1.-.-.-</ecNumber>
    </submittedName>
</protein>
<evidence type="ECO:0000256" key="2">
    <source>
        <dbReference type="ARBA" id="ARBA00023002"/>
    </source>
</evidence>
<dbReference type="Proteomes" id="UP001285263">
    <property type="component" value="Unassembled WGS sequence"/>
</dbReference>
<organism evidence="4 5">
    <name type="scientific">Roseateles agri</name>
    <dbReference type="NCBI Taxonomy" id="3098619"/>
    <lineage>
        <taxon>Bacteria</taxon>
        <taxon>Pseudomonadati</taxon>
        <taxon>Pseudomonadota</taxon>
        <taxon>Betaproteobacteria</taxon>
        <taxon>Burkholderiales</taxon>
        <taxon>Sphaerotilaceae</taxon>
        <taxon>Roseateles</taxon>
    </lineage>
</organism>
<gene>
    <name evidence="4" type="ORF">SNE35_27080</name>
</gene>
<dbReference type="EMBL" id="JAXCLA010000009">
    <property type="protein sequence ID" value="MDY0748194.1"/>
    <property type="molecule type" value="Genomic_DNA"/>
</dbReference>
<dbReference type="PANTHER" id="PTHR42901">
    <property type="entry name" value="ALCOHOL DEHYDROGENASE"/>
    <property type="match status" value="1"/>
</dbReference>
<comment type="caution">
    <text evidence="4">The sequence shown here is derived from an EMBL/GenBank/DDBJ whole genome shotgun (WGS) entry which is preliminary data.</text>
</comment>
<name>A0ABU5DQ11_9BURK</name>
<evidence type="ECO:0000256" key="3">
    <source>
        <dbReference type="RuleBase" id="RU000363"/>
    </source>
</evidence>
<dbReference type="InterPro" id="IPR002347">
    <property type="entry name" value="SDR_fam"/>
</dbReference>
<dbReference type="PRINTS" id="PR00080">
    <property type="entry name" value="SDRFAMILY"/>
</dbReference>
<dbReference type="Gene3D" id="3.40.50.720">
    <property type="entry name" value="NAD(P)-binding Rossmann-like Domain"/>
    <property type="match status" value="1"/>
</dbReference>
<keyword evidence="2 4" id="KW-0560">Oxidoreductase</keyword>
<sequence length="240" mass="24848">MKLQDTVAIVTGASSGIGEAIARELSALGVRLVLTARREDRLAALAATLPSPSVTLAAAIEAPDTPATLLGLALESFGRVDILINNAGIFVAARIDTADLDELSQMTRVNFDAVVRGSYVLARHFKAQGHGAIINVSSVAAYISSSSVGVYSGLKHALEVFTSALRVELNGTGVRVGTVAPGTTETEIFDKLRARGAQVGADGTPALDPADIAAAVRFMLEQPDRANVARILVVSASESV</sequence>
<evidence type="ECO:0000313" key="5">
    <source>
        <dbReference type="Proteomes" id="UP001285263"/>
    </source>
</evidence>
<keyword evidence="5" id="KW-1185">Reference proteome</keyword>
<evidence type="ECO:0000313" key="4">
    <source>
        <dbReference type="EMBL" id="MDY0748194.1"/>
    </source>
</evidence>
<dbReference type="RefSeq" id="WP_320426156.1">
    <property type="nucleotide sequence ID" value="NZ_JAXCLA010000009.1"/>
</dbReference>
<dbReference type="EC" id="1.-.-.-" evidence="4"/>
<accession>A0ABU5DQ11</accession>